<dbReference type="InterPro" id="IPR045920">
    <property type="entry name" value="DUF6339"/>
</dbReference>
<evidence type="ECO:0000313" key="1">
    <source>
        <dbReference type="EMBL" id="GMB87388.1"/>
    </source>
</evidence>
<protein>
    <submittedName>
        <fullName evidence="1">Uncharacterized protein</fullName>
    </submittedName>
</protein>
<organism evidence="1 2">
    <name type="scientific">Lactobacillus delbrueckii subsp. bulgaricus</name>
    <dbReference type="NCBI Taxonomy" id="1585"/>
    <lineage>
        <taxon>Bacteria</taxon>
        <taxon>Bacillati</taxon>
        <taxon>Bacillota</taxon>
        <taxon>Bacilli</taxon>
        <taxon>Lactobacillales</taxon>
        <taxon>Lactobacillaceae</taxon>
        <taxon>Lactobacillus</taxon>
    </lineage>
</organism>
<dbReference type="EMBL" id="BSWK01000041">
    <property type="protein sequence ID" value="GMB87388.1"/>
    <property type="molecule type" value="Genomic_DNA"/>
</dbReference>
<comment type="caution">
    <text evidence="1">The sequence shown here is derived from an EMBL/GenBank/DDBJ whole genome shotgun (WGS) entry which is preliminary data.</text>
</comment>
<gene>
    <name evidence="1" type="ORF">ME0900_17620</name>
</gene>
<proteinExistence type="predicted"/>
<accession>A0AAV5PJW9</accession>
<dbReference type="AlphaFoldDB" id="A0AAV5PJW9"/>
<reference evidence="1" key="1">
    <citation type="submission" date="2023-04" db="EMBL/GenBank/DDBJ databases">
        <title>Draft genome sequences of Lactobacillus delbrueckii subsp. bulgaricus ME-900 and ME-901 with improved acid tolerance.</title>
        <authorList>
            <person name="Ishida T."/>
            <person name="Yamamoto E."/>
            <person name="Koizumi A."/>
            <person name="Fujiwara S."/>
            <person name="Makino S."/>
            <person name="Kano H."/>
            <person name="Kimura K."/>
        </authorList>
    </citation>
    <scope>NUCLEOTIDE SEQUENCE</scope>
    <source>
        <strain evidence="1">ME-900</strain>
    </source>
</reference>
<dbReference type="RefSeq" id="WP_014565010.1">
    <property type="nucleotide sequence ID" value="NZ_BSWJ01000043.1"/>
</dbReference>
<dbReference type="Proteomes" id="UP001165243">
    <property type="component" value="Unassembled WGS sequence"/>
</dbReference>
<evidence type="ECO:0000313" key="2">
    <source>
        <dbReference type="Proteomes" id="UP001165243"/>
    </source>
</evidence>
<name>A0AAV5PJW9_LACDE</name>
<dbReference type="Pfam" id="PF19866">
    <property type="entry name" value="DUF6339"/>
    <property type="match status" value="1"/>
</dbReference>
<sequence>MNNVRAKICTPQFLQTFKEKFDSEYYQMYKSRDRQAVEELFDSPAVFESNRISFNYSPLVVRGNESFGIRNAKNIYTTFPNLTLTQASTEEFWFTMLNTFYLDYIFESLEIRDTPEYLKNMMFMGTTRAFFSQHLSRAWWIGYRTYDEEHISNPWWLLDFLGKGDLHGKAFSLFASTFTNNKKIGLGIIEGIMLSQRHFRNVQYTYAFVNKYFNALGGVKILDILTREQVRDITVKLLDDVWKGQYPINNKDREHILKSVAR</sequence>